<dbReference type="Pfam" id="PF03706">
    <property type="entry name" value="LPG_synthase_TM"/>
    <property type="match status" value="1"/>
</dbReference>
<evidence type="ECO:0000256" key="7">
    <source>
        <dbReference type="SAM" id="Phobius"/>
    </source>
</evidence>
<evidence type="ECO:0000313" key="8">
    <source>
        <dbReference type="EMBL" id="ELY58024.1"/>
    </source>
</evidence>
<feature type="transmembrane region" description="Helical" evidence="7">
    <location>
        <begin position="256"/>
        <end position="277"/>
    </location>
</feature>
<reference evidence="8 9" key="1">
    <citation type="journal article" date="2014" name="PLoS Genet.">
        <title>Phylogenetically driven sequencing of extremely halophilic archaea reveals strategies for static and dynamic osmo-response.</title>
        <authorList>
            <person name="Becker E.A."/>
            <person name="Seitzer P.M."/>
            <person name="Tritt A."/>
            <person name="Larsen D."/>
            <person name="Krusor M."/>
            <person name="Yao A.I."/>
            <person name="Wu D."/>
            <person name="Madern D."/>
            <person name="Eisen J.A."/>
            <person name="Darling A.E."/>
            <person name="Facciotti M.T."/>
        </authorList>
    </citation>
    <scope>NUCLEOTIDE SEQUENCE [LARGE SCALE GENOMIC DNA]</scope>
    <source>
        <strain evidence="8 9">DSM 10524</strain>
    </source>
</reference>
<keyword evidence="9" id="KW-1185">Reference proteome</keyword>
<keyword evidence="4 7" id="KW-0812">Transmembrane</keyword>
<dbReference type="PANTHER" id="PTHR39087">
    <property type="entry name" value="UPF0104 MEMBRANE PROTEIN MJ1595"/>
    <property type="match status" value="1"/>
</dbReference>
<name>L9X8G8_9EURY</name>
<dbReference type="Proteomes" id="UP000011688">
    <property type="component" value="Unassembled WGS sequence"/>
</dbReference>
<evidence type="ECO:0000256" key="1">
    <source>
        <dbReference type="ARBA" id="ARBA00004651"/>
    </source>
</evidence>
<dbReference type="eggNOG" id="arCOG00899">
    <property type="taxonomic scope" value="Archaea"/>
</dbReference>
<evidence type="ECO:0000256" key="2">
    <source>
        <dbReference type="ARBA" id="ARBA00011061"/>
    </source>
</evidence>
<organism evidence="8 9">
    <name type="scientific">Natronococcus amylolyticus DSM 10524</name>
    <dbReference type="NCBI Taxonomy" id="1227497"/>
    <lineage>
        <taxon>Archaea</taxon>
        <taxon>Methanobacteriati</taxon>
        <taxon>Methanobacteriota</taxon>
        <taxon>Stenosarchaea group</taxon>
        <taxon>Halobacteria</taxon>
        <taxon>Halobacteriales</taxon>
        <taxon>Natrialbaceae</taxon>
        <taxon>Natronococcus</taxon>
    </lineage>
</organism>
<dbReference type="NCBIfam" id="TIGR00374">
    <property type="entry name" value="flippase-like domain"/>
    <property type="match status" value="1"/>
</dbReference>
<dbReference type="OrthoDB" id="15513at2157"/>
<feature type="transmembrane region" description="Helical" evidence="7">
    <location>
        <begin position="177"/>
        <end position="193"/>
    </location>
</feature>
<evidence type="ECO:0000256" key="6">
    <source>
        <dbReference type="ARBA" id="ARBA00023136"/>
    </source>
</evidence>
<feature type="transmembrane region" description="Helical" evidence="7">
    <location>
        <begin position="317"/>
        <end position="334"/>
    </location>
</feature>
<comment type="subcellular location">
    <subcellularLocation>
        <location evidence="1">Cell membrane</location>
        <topology evidence="1">Multi-pass membrane protein</topology>
    </subcellularLocation>
</comment>
<sequence length="336" mass="35570">MKRRIVVGFVFAVFLLAILIYTVGSDDLIAELFSANPAMLTLGVLSGLLALTFRGVVWEQFLSLVDEGLSRTQIGGLFLTAMFLKYITPYGQIATEPLVAYLVSKDESMAYEDGLASVLSADLLNYVPYYTFGFVALGLLTVGDALGDGLIDQFVAFGALFFTLVGIVSLVVYRPSVVYAVVVSLTSVIRRLVGRFSSRLDDPLAPESVRDRLDGFYRTVETISADRRTLLIAVAAAHVGMVFLMLPVYIGAVALGYQLSFAVVAVAVAFGKLGSVVPAPGGTGGVEAMVTATLTTLGGLDPAAALTIALIYRLCTYWLTVTIGGAAAGVLLMGES</sequence>
<dbReference type="InterPro" id="IPR022791">
    <property type="entry name" value="L-PG_synthase/AglD"/>
</dbReference>
<keyword evidence="3" id="KW-1003">Cell membrane</keyword>
<comment type="similarity">
    <text evidence="2">Belongs to the UPF0104 family.</text>
</comment>
<dbReference type="EMBL" id="AOIB01000021">
    <property type="protein sequence ID" value="ELY58024.1"/>
    <property type="molecule type" value="Genomic_DNA"/>
</dbReference>
<gene>
    <name evidence="8" type="ORF">C491_09524</name>
</gene>
<dbReference type="PATRIC" id="fig|1227497.3.peg.1961"/>
<feature type="transmembrane region" description="Helical" evidence="7">
    <location>
        <begin position="35"/>
        <end position="57"/>
    </location>
</feature>
<feature type="transmembrane region" description="Helical" evidence="7">
    <location>
        <begin position="230"/>
        <end position="250"/>
    </location>
</feature>
<dbReference type="RefSeq" id="WP_005555571.1">
    <property type="nucleotide sequence ID" value="NZ_AOIB01000021.1"/>
</dbReference>
<feature type="transmembrane region" description="Helical" evidence="7">
    <location>
        <begin position="127"/>
        <end position="147"/>
    </location>
</feature>
<proteinExistence type="inferred from homology"/>
<dbReference type="AlphaFoldDB" id="L9X8G8"/>
<accession>L9X8G8</accession>
<keyword evidence="5 7" id="KW-1133">Transmembrane helix</keyword>
<dbReference type="PANTHER" id="PTHR39087:SF2">
    <property type="entry name" value="UPF0104 MEMBRANE PROTEIN MJ1595"/>
    <property type="match status" value="1"/>
</dbReference>
<keyword evidence="6 7" id="KW-0472">Membrane</keyword>
<evidence type="ECO:0000256" key="3">
    <source>
        <dbReference type="ARBA" id="ARBA00022475"/>
    </source>
</evidence>
<dbReference type="STRING" id="1227497.C491_09524"/>
<feature type="transmembrane region" description="Helical" evidence="7">
    <location>
        <begin position="154"/>
        <end position="171"/>
    </location>
</feature>
<comment type="caution">
    <text evidence="8">The sequence shown here is derived from an EMBL/GenBank/DDBJ whole genome shotgun (WGS) entry which is preliminary data.</text>
</comment>
<protein>
    <submittedName>
        <fullName evidence="8">Uncharacterized protein</fullName>
    </submittedName>
</protein>
<evidence type="ECO:0000256" key="5">
    <source>
        <dbReference type="ARBA" id="ARBA00022989"/>
    </source>
</evidence>
<evidence type="ECO:0000256" key="4">
    <source>
        <dbReference type="ARBA" id="ARBA00022692"/>
    </source>
</evidence>
<dbReference type="GO" id="GO:0005886">
    <property type="term" value="C:plasma membrane"/>
    <property type="evidence" value="ECO:0007669"/>
    <property type="project" value="UniProtKB-SubCell"/>
</dbReference>
<evidence type="ECO:0000313" key="9">
    <source>
        <dbReference type="Proteomes" id="UP000011688"/>
    </source>
</evidence>